<dbReference type="AlphaFoldDB" id="A0AAV5L7A8"/>
<proteinExistence type="predicted"/>
<reference evidence="1 2" key="1">
    <citation type="journal article" date="2021" name="Commun. Biol.">
        <title>The genome of Shorea leprosula (Dipterocarpaceae) highlights the ecological relevance of drought in aseasonal tropical rainforests.</title>
        <authorList>
            <person name="Ng K.K.S."/>
            <person name="Kobayashi M.J."/>
            <person name="Fawcett J.A."/>
            <person name="Hatakeyama M."/>
            <person name="Paape T."/>
            <person name="Ng C.H."/>
            <person name="Ang C.C."/>
            <person name="Tnah L.H."/>
            <person name="Lee C.T."/>
            <person name="Nishiyama T."/>
            <person name="Sese J."/>
            <person name="O'Brien M.J."/>
            <person name="Copetti D."/>
            <person name="Mohd Noor M.I."/>
            <person name="Ong R.C."/>
            <person name="Putra M."/>
            <person name="Sireger I.Z."/>
            <person name="Indrioko S."/>
            <person name="Kosugi Y."/>
            <person name="Izuno A."/>
            <person name="Isagi Y."/>
            <person name="Lee S.L."/>
            <person name="Shimizu K.K."/>
        </authorList>
    </citation>
    <scope>NUCLEOTIDE SEQUENCE [LARGE SCALE GENOMIC DNA]</scope>
    <source>
        <strain evidence="1">214</strain>
    </source>
</reference>
<organism evidence="1 2">
    <name type="scientific">Rubroshorea leprosula</name>
    <dbReference type="NCBI Taxonomy" id="152421"/>
    <lineage>
        <taxon>Eukaryota</taxon>
        <taxon>Viridiplantae</taxon>
        <taxon>Streptophyta</taxon>
        <taxon>Embryophyta</taxon>
        <taxon>Tracheophyta</taxon>
        <taxon>Spermatophyta</taxon>
        <taxon>Magnoliopsida</taxon>
        <taxon>eudicotyledons</taxon>
        <taxon>Gunneridae</taxon>
        <taxon>Pentapetalae</taxon>
        <taxon>rosids</taxon>
        <taxon>malvids</taxon>
        <taxon>Malvales</taxon>
        <taxon>Dipterocarpaceae</taxon>
        <taxon>Rubroshorea</taxon>
    </lineage>
</organism>
<accession>A0AAV5L7A8</accession>
<dbReference type="Proteomes" id="UP001054252">
    <property type="component" value="Unassembled WGS sequence"/>
</dbReference>
<evidence type="ECO:0000313" key="2">
    <source>
        <dbReference type="Proteomes" id="UP001054252"/>
    </source>
</evidence>
<comment type="caution">
    <text evidence="1">The sequence shown here is derived from an EMBL/GenBank/DDBJ whole genome shotgun (WGS) entry which is preliminary data.</text>
</comment>
<gene>
    <name evidence="1" type="ORF">SLEP1_g41377</name>
</gene>
<keyword evidence="2" id="KW-1185">Reference proteome</keyword>
<protein>
    <submittedName>
        <fullName evidence="1">Uncharacterized protein</fullName>
    </submittedName>
</protein>
<sequence>MTGIQWSKGAACILHTRRSSIRLVVRYGIRDLGAEWAPSIFMFPCPCPYKKLSPRALQGR</sequence>
<name>A0AAV5L7A8_9ROSI</name>
<dbReference type="EMBL" id="BPVZ01000097">
    <property type="protein sequence ID" value="GKV32801.1"/>
    <property type="molecule type" value="Genomic_DNA"/>
</dbReference>
<evidence type="ECO:0000313" key="1">
    <source>
        <dbReference type="EMBL" id="GKV32801.1"/>
    </source>
</evidence>